<comment type="caution">
    <text evidence="3">The sequence shown here is derived from an EMBL/GenBank/DDBJ whole genome shotgun (WGS) entry which is preliminary data.</text>
</comment>
<accession>A0A6I4UT18</accession>
<name>A0A6I4UT18_9SPHN</name>
<proteinExistence type="predicted"/>
<dbReference type="Proteomes" id="UP000469159">
    <property type="component" value="Unassembled WGS sequence"/>
</dbReference>
<evidence type="ECO:0000256" key="1">
    <source>
        <dbReference type="SAM" id="MobiDB-lite"/>
    </source>
</evidence>
<feature type="signal peptide" evidence="2">
    <location>
        <begin position="1"/>
        <end position="22"/>
    </location>
</feature>
<keyword evidence="4" id="KW-1185">Reference proteome</keyword>
<gene>
    <name evidence="3" type="ORF">GRI75_03650</name>
</gene>
<dbReference type="AlphaFoldDB" id="A0A6I4UT18"/>
<reference evidence="3 4" key="1">
    <citation type="submission" date="2019-12" db="EMBL/GenBank/DDBJ databases">
        <title>Genomic-based taxomic classification of the family Erythrobacteraceae.</title>
        <authorList>
            <person name="Xu L."/>
        </authorList>
    </citation>
    <scope>NUCLEOTIDE SEQUENCE [LARGE SCALE GENOMIC DNA]</scope>
    <source>
        <strain evidence="3 4">MCCC 1K02066</strain>
    </source>
</reference>
<sequence>MKRHAGLGAAAGLALLSWPAQSQPGPDQAAANWQAVVACAGQADAGSRHACVDRVLRAAGVLDPAREAAAQRQSFGAPERRAEPAVAPPAVAPPPAAAAAAAASPQAGAVQERAVAAPPAISGIETTVSDALIGGDRLLIVATSEGAIWKQVDGGPFRRLPAKGSAFAVEEGALGSYRCKIGSDVFRCRRVD</sequence>
<keyword evidence="2" id="KW-0732">Signal</keyword>
<dbReference type="EMBL" id="WTYK01000002">
    <property type="protein sequence ID" value="MXP40743.1"/>
    <property type="molecule type" value="Genomic_DNA"/>
</dbReference>
<feature type="chain" id="PRO_5026303125" evidence="2">
    <location>
        <begin position="23"/>
        <end position="192"/>
    </location>
</feature>
<feature type="region of interest" description="Disordered" evidence="1">
    <location>
        <begin position="70"/>
        <end position="92"/>
    </location>
</feature>
<dbReference type="RefSeq" id="WP_160745610.1">
    <property type="nucleotide sequence ID" value="NZ_WTYK01000002.1"/>
</dbReference>
<protein>
    <submittedName>
        <fullName evidence="3">Uncharacterized protein</fullName>
    </submittedName>
</protein>
<evidence type="ECO:0000256" key="2">
    <source>
        <dbReference type="SAM" id="SignalP"/>
    </source>
</evidence>
<evidence type="ECO:0000313" key="4">
    <source>
        <dbReference type="Proteomes" id="UP000469159"/>
    </source>
</evidence>
<dbReference type="OrthoDB" id="7432944at2"/>
<organism evidence="3 4">
    <name type="scientific">Croceibacterium soli</name>
    <dbReference type="NCBI Taxonomy" id="1739690"/>
    <lineage>
        <taxon>Bacteria</taxon>
        <taxon>Pseudomonadati</taxon>
        <taxon>Pseudomonadota</taxon>
        <taxon>Alphaproteobacteria</taxon>
        <taxon>Sphingomonadales</taxon>
        <taxon>Erythrobacteraceae</taxon>
        <taxon>Croceibacterium</taxon>
    </lineage>
</organism>
<evidence type="ECO:0000313" key="3">
    <source>
        <dbReference type="EMBL" id="MXP40743.1"/>
    </source>
</evidence>